<evidence type="ECO:0000256" key="1">
    <source>
        <dbReference type="ARBA" id="ARBA00004651"/>
    </source>
</evidence>
<sequence>MKKQKDNKILINFFILILLSVGMFVAIYKKVNPKDLKIILLTMDKKYILLAIVFFILFRMMEAISLYKLLRNIGQKVKIKNCINYSMLGYFFSQITPSGGGGQPAQLYFMSLDGISVDKALSVIVPFNIMYHISLSICGILSLSTPLRHLILNSRLNIFFYLGLLIQILSALLVLLVIINTKVLTKILVIISKSIKKIPFLRKFYKDESYIKHYLEKIKINVITIINNKNNFIIIFILQILMLFFYYGVAYFSYRALGFNSYNIFDIVRIQCLITIATEYIPTPGTAGFAEITMYSVYKKILSKDLSLTWMMINRFLMMYMAVIITLIILYRRNLIIKNRRDGDRL</sequence>
<accession>A0ABV2JDD1</accession>
<feature type="transmembrane region" description="Helical" evidence="6">
    <location>
        <begin position="312"/>
        <end position="331"/>
    </location>
</feature>
<feature type="transmembrane region" description="Helical" evidence="6">
    <location>
        <begin position="9"/>
        <end position="28"/>
    </location>
</feature>
<dbReference type="Pfam" id="PF03706">
    <property type="entry name" value="LPG_synthase_TM"/>
    <property type="match status" value="1"/>
</dbReference>
<evidence type="ECO:0000256" key="2">
    <source>
        <dbReference type="ARBA" id="ARBA00022475"/>
    </source>
</evidence>
<proteinExistence type="inferred from homology"/>
<evidence type="ECO:0000313" key="7">
    <source>
        <dbReference type="EMBL" id="MET3617784.1"/>
    </source>
</evidence>
<keyword evidence="6" id="KW-0443">Lipid metabolism</keyword>
<keyword evidence="6" id="KW-0046">Antibiotic resistance</keyword>
<evidence type="ECO:0000256" key="4">
    <source>
        <dbReference type="ARBA" id="ARBA00022989"/>
    </source>
</evidence>
<feature type="transmembrane region" description="Helical" evidence="6">
    <location>
        <begin position="158"/>
        <end position="179"/>
    </location>
</feature>
<comment type="caution">
    <text evidence="7">The sequence shown here is derived from an EMBL/GenBank/DDBJ whole genome shotgun (WGS) entry which is preliminary data.</text>
</comment>
<dbReference type="NCBIfam" id="TIGR00374">
    <property type="entry name" value="flippase-like domain"/>
    <property type="match status" value="1"/>
</dbReference>
<feature type="transmembrane region" description="Helical" evidence="6">
    <location>
        <begin position="48"/>
        <end position="70"/>
    </location>
</feature>
<dbReference type="RefSeq" id="WP_354368550.1">
    <property type="nucleotide sequence ID" value="NZ_JBEPMA010000008.1"/>
</dbReference>
<evidence type="ECO:0000256" key="5">
    <source>
        <dbReference type="ARBA" id="ARBA00023136"/>
    </source>
</evidence>
<organism evidence="7 8">
    <name type="scientific">Peptoniphilus olsenii</name>
    <dbReference type="NCBI Taxonomy" id="411570"/>
    <lineage>
        <taxon>Bacteria</taxon>
        <taxon>Bacillati</taxon>
        <taxon>Bacillota</taxon>
        <taxon>Tissierellia</taxon>
        <taxon>Tissierellales</taxon>
        <taxon>Peptoniphilaceae</taxon>
        <taxon>Peptoniphilus</taxon>
    </lineage>
</organism>
<comment type="similarity">
    <text evidence="6">Belongs to the LPG synthase family.</text>
</comment>
<dbReference type="EC" id="2.3.2.3" evidence="6"/>
<keyword evidence="5 6" id="KW-0472">Membrane</keyword>
<keyword evidence="3 6" id="KW-0812">Transmembrane</keyword>
<name>A0ABV2JDD1_9FIRM</name>
<keyword evidence="4 6" id="KW-1133">Transmembrane helix</keyword>
<evidence type="ECO:0000313" key="8">
    <source>
        <dbReference type="Proteomes" id="UP001549162"/>
    </source>
</evidence>
<dbReference type="InterPro" id="IPR022791">
    <property type="entry name" value="L-PG_synthase/AglD"/>
</dbReference>
<feature type="transmembrane region" description="Helical" evidence="6">
    <location>
        <begin position="232"/>
        <end position="254"/>
    </location>
</feature>
<dbReference type="EMBL" id="JBEPMA010000008">
    <property type="protein sequence ID" value="MET3617784.1"/>
    <property type="molecule type" value="Genomic_DNA"/>
</dbReference>
<protein>
    <recommendedName>
        <fullName evidence="6">Phosphatidylglycerol lysyltransferase</fullName>
        <ecNumber evidence="6">2.3.2.3</ecNumber>
    </recommendedName>
    <alternativeName>
        <fullName evidence="6">Lysylphosphatidylglycerol synthase</fullName>
    </alternativeName>
</protein>
<gene>
    <name evidence="6" type="primary">mprF</name>
    <name evidence="7" type="ORF">ABID14_001418</name>
</gene>
<reference evidence="7 8" key="1">
    <citation type="submission" date="2024-06" db="EMBL/GenBank/DDBJ databases">
        <title>Genomic Encyclopedia of Type Strains, Phase IV (KMG-IV): sequencing the most valuable type-strain genomes for metagenomic binning, comparative biology and taxonomic classification.</title>
        <authorList>
            <person name="Goeker M."/>
        </authorList>
    </citation>
    <scope>NUCLEOTIDE SEQUENCE [LARGE SCALE GENOMIC DNA]</scope>
    <source>
        <strain evidence="7 8">DSM 21460</strain>
    </source>
</reference>
<comment type="catalytic activity">
    <reaction evidence="6">
        <text>L-lysyl-tRNA(Lys) + a 1,2-diacyl-sn-glycero-3-phospho-(1'-sn-glycerol) = a 1,2-diacyl-sn-glycero-3-phospho-1'-(3'-O-L-lysyl)-sn-glycerol + tRNA(Lys)</text>
        <dbReference type="Rhea" id="RHEA:10668"/>
        <dbReference type="Rhea" id="RHEA-COMP:9696"/>
        <dbReference type="Rhea" id="RHEA-COMP:9697"/>
        <dbReference type="ChEBI" id="CHEBI:64716"/>
        <dbReference type="ChEBI" id="CHEBI:75792"/>
        <dbReference type="ChEBI" id="CHEBI:78442"/>
        <dbReference type="ChEBI" id="CHEBI:78529"/>
        <dbReference type="EC" id="2.3.2.3"/>
    </reaction>
</comment>
<evidence type="ECO:0000256" key="6">
    <source>
        <dbReference type="RuleBase" id="RU363042"/>
    </source>
</evidence>
<keyword evidence="2" id="KW-1003">Cell membrane</keyword>
<dbReference type="PANTHER" id="PTHR37693:SF1">
    <property type="entry name" value="INTEGRAL MEMBRANE PROTEIN"/>
    <property type="match status" value="1"/>
</dbReference>
<dbReference type="PANTHER" id="PTHR37693">
    <property type="entry name" value="PHOSPHATIDYLGLYCEROL LYSYLTRANSFERASE"/>
    <property type="match status" value="1"/>
</dbReference>
<dbReference type="Proteomes" id="UP001549162">
    <property type="component" value="Unassembled WGS sequence"/>
</dbReference>
<keyword evidence="6" id="KW-0808">Transferase</keyword>
<keyword evidence="8" id="KW-1185">Reference proteome</keyword>
<evidence type="ECO:0000256" key="3">
    <source>
        <dbReference type="ARBA" id="ARBA00022692"/>
    </source>
</evidence>
<comment type="function">
    <text evidence="6">Catalyzes the transfer of a lysyl group from L-lysyl-tRNA(Lys) to membrane-bound phosphatidylglycerol (PG), which produces lysylphosphatidylglycerol (LPG), a major component of the bacterial membrane with a positive net charge. LPG synthesis contributes to bacterial virulence as it is involved in the resistance mechanism against cationic antimicrobial peptides (CAMP) produces by the host's immune system (defensins, cathelicidins) and by the competing microorganisms.</text>
</comment>
<feature type="transmembrane region" description="Helical" evidence="6">
    <location>
        <begin position="120"/>
        <end position="143"/>
    </location>
</feature>
<comment type="subcellular location">
    <subcellularLocation>
        <location evidence="1 6">Cell membrane</location>
        <topology evidence="1 6">Multi-pass membrane protein</topology>
    </subcellularLocation>
</comment>